<organism evidence="2 3">
    <name type="scientific">Trypanosoma cruzi (strain CL Brener)</name>
    <dbReference type="NCBI Taxonomy" id="353153"/>
    <lineage>
        <taxon>Eukaryota</taxon>
        <taxon>Discoba</taxon>
        <taxon>Euglenozoa</taxon>
        <taxon>Kinetoplastea</taxon>
        <taxon>Metakinetoplastina</taxon>
        <taxon>Trypanosomatida</taxon>
        <taxon>Trypanosomatidae</taxon>
        <taxon>Trypanosoma</taxon>
        <taxon>Schizotrypanum</taxon>
    </lineage>
</organism>
<dbReference type="EMBL" id="AAHK01000369">
    <property type="protein sequence ID" value="EAN93194.1"/>
    <property type="molecule type" value="Genomic_DNA"/>
</dbReference>
<feature type="region of interest" description="Disordered" evidence="1">
    <location>
        <begin position="551"/>
        <end position="572"/>
    </location>
</feature>
<keyword evidence="3" id="KW-1185">Reference proteome</keyword>
<dbReference type="KEGG" id="tcr:506957.100"/>
<dbReference type="PaxDb" id="353153-Q4DKZ3"/>
<dbReference type="Proteomes" id="UP000002296">
    <property type="component" value="Unassembled WGS sequence"/>
</dbReference>
<feature type="compositionally biased region" description="Basic and acidic residues" evidence="1">
    <location>
        <begin position="128"/>
        <end position="147"/>
    </location>
</feature>
<dbReference type="InParanoid" id="Q4DKZ3"/>
<comment type="caution">
    <text evidence="2">The sequence shown here is derived from an EMBL/GenBank/DDBJ whole genome shotgun (WGS) entry which is preliminary data.</text>
</comment>
<dbReference type="GeneID" id="3546696"/>
<accession>Q4DKZ3</accession>
<feature type="region of interest" description="Disordered" evidence="1">
    <location>
        <begin position="114"/>
        <end position="147"/>
    </location>
</feature>
<dbReference type="AlphaFoldDB" id="Q4DKZ3"/>
<reference evidence="2 3" key="1">
    <citation type="journal article" date="2005" name="Science">
        <title>The genome sequence of Trypanosoma cruzi, etiologic agent of Chagas disease.</title>
        <authorList>
            <person name="El-Sayed N.M."/>
            <person name="Myler P.J."/>
            <person name="Bartholomeu D.C."/>
            <person name="Nilsson D."/>
            <person name="Aggarwal G."/>
            <person name="Tran A.N."/>
            <person name="Ghedin E."/>
            <person name="Worthey E.A."/>
            <person name="Delcher A.L."/>
            <person name="Blandin G."/>
            <person name="Westenberger S.J."/>
            <person name="Caler E."/>
            <person name="Cerqueira G.C."/>
            <person name="Branche C."/>
            <person name="Haas B."/>
            <person name="Anupama A."/>
            <person name="Arner E."/>
            <person name="Aslund L."/>
            <person name="Attipoe P."/>
            <person name="Bontempi E."/>
            <person name="Bringaud F."/>
            <person name="Burton P."/>
            <person name="Cadag E."/>
            <person name="Campbell D.A."/>
            <person name="Carrington M."/>
            <person name="Crabtree J."/>
            <person name="Darban H."/>
            <person name="da Silveira J.F."/>
            <person name="de Jong P."/>
            <person name="Edwards K."/>
            <person name="Englund P.T."/>
            <person name="Fazelina G."/>
            <person name="Feldblyum T."/>
            <person name="Ferella M."/>
            <person name="Frasch A.C."/>
            <person name="Gull K."/>
            <person name="Horn D."/>
            <person name="Hou L."/>
            <person name="Huang Y."/>
            <person name="Kindlund E."/>
            <person name="Klingbeil M."/>
            <person name="Kluge S."/>
            <person name="Koo H."/>
            <person name="Lacerda D."/>
            <person name="Levin M.J."/>
            <person name="Lorenzi H."/>
            <person name="Louie T."/>
            <person name="Machado C.R."/>
            <person name="McCulloch R."/>
            <person name="McKenna A."/>
            <person name="Mizuno Y."/>
            <person name="Mottram J.C."/>
            <person name="Nelson S."/>
            <person name="Ochaya S."/>
            <person name="Osoegawa K."/>
            <person name="Pai G."/>
            <person name="Parsons M."/>
            <person name="Pentony M."/>
            <person name="Pettersson U."/>
            <person name="Pop M."/>
            <person name="Ramirez J.L."/>
            <person name="Rinta J."/>
            <person name="Robertson L."/>
            <person name="Salzberg S.L."/>
            <person name="Sanchez D.O."/>
            <person name="Seyler A."/>
            <person name="Sharma R."/>
            <person name="Shetty J."/>
            <person name="Simpson A.J."/>
            <person name="Sisk E."/>
            <person name="Tammi M.T."/>
            <person name="Tarleton R."/>
            <person name="Teixeira S."/>
            <person name="Van Aken S."/>
            <person name="Vogt C."/>
            <person name="Ward P.N."/>
            <person name="Wickstead B."/>
            <person name="Wortman J."/>
            <person name="White O."/>
            <person name="Fraser C.M."/>
            <person name="Stuart K.D."/>
            <person name="Andersson B."/>
        </authorList>
    </citation>
    <scope>NUCLEOTIDE SEQUENCE [LARGE SCALE GENOMIC DNA]</scope>
    <source>
        <strain evidence="2 3">CL Brener</strain>
    </source>
</reference>
<evidence type="ECO:0000313" key="3">
    <source>
        <dbReference type="Proteomes" id="UP000002296"/>
    </source>
</evidence>
<gene>
    <name evidence="2" type="ORF">Tc00.1047053506957.100</name>
</gene>
<protein>
    <submittedName>
        <fullName evidence="2">Uncharacterized protein</fullName>
    </submittedName>
</protein>
<evidence type="ECO:0000313" key="2">
    <source>
        <dbReference type="EMBL" id="EAN93194.1"/>
    </source>
</evidence>
<name>Q4DKZ3_TRYCC</name>
<proteinExistence type="predicted"/>
<sequence>MAWGIMCLFFHYFRFFSYVGNDRQRKRGSCLQGRKEGSPPQQKRIYITERHIKHERDEGRVTTMVAKEKRRSWYPILAKRRKMKMAAEATKIPSHRTDICADTKRAEVAERIIRKRKNSRSSPLSVARKKDVDTARTDDDAHGTATHDRKMCKVASSTFPAGLFLHATEYCPPRPARWYHLGLPLLATRVRELLFGRPLMISHPTAALTGVSLSDEEALSWLFPAVQNGEWFTTPWEFIDHCQSISHKLLCENAPLIPLVAFRIRGKCSPSPPADGKTERAVVAVMDHLGESEKGEGENGGAVSMCADNVRDVYYLWFMYIHISLVKFGEHDWIVFLKWKGKVVKATDQECVGRVWSCYRVFQTNVANAVARQLASSSQLVWQSLPETALAMACTVLDVYLRLLLDTAPLQGLRDDLTQEASTRASYNHLEHLMWMNDDPTKDAHAAAGMALAKDGASLTAPEKEAIISLSVYLAKIITDMRHADGDVFPRATDDVNSMILEPPLLSSLGDPAAEIPFPHLIWPVDDNEEEEKIMALVLWLYLSDAAEHTDTQTETYRERERERERERCAEV</sequence>
<evidence type="ECO:0000256" key="1">
    <source>
        <dbReference type="SAM" id="MobiDB-lite"/>
    </source>
</evidence>
<dbReference type="RefSeq" id="XP_815045.1">
    <property type="nucleotide sequence ID" value="XM_809952.1"/>
</dbReference>